<evidence type="ECO:0000313" key="2">
    <source>
        <dbReference type="Proteomes" id="UP000055048"/>
    </source>
</evidence>
<protein>
    <recommendedName>
        <fullName evidence="3">FLYWCH-type domain-containing protein</fullName>
    </recommendedName>
</protein>
<accession>A0A0V0T8Z3</accession>
<comment type="caution">
    <text evidence="1">The sequence shown here is derived from an EMBL/GenBank/DDBJ whole genome shotgun (WGS) entry which is preliminary data.</text>
</comment>
<evidence type="ECO:0008006" key="3">
    <source>
        <dbReference type="Google" id="ProtNLM"/>
    </source>
</evidence>
<organism evidence="1 2">
    <name type="scientific">Trichinella murrelli</name>
    <dbReference type="NCBI Taxonomy" id="144512"/>
    <lineage>
        <taxon>Eukaryota</taxon>
        <taxon>Metazoa</taxon>
        <taxon>Ecdysozoa</taxon>
        <taxon>Nematoda</taxon>
        <taxon>Enoplea</taxon>
        <taxon>Dorylaimia</taxon>
        <taxon>Trichinellida</taxon>
        <taxon>Trichinellidae</taxon>
        <taxon>Trichinella</taxon>
    </lineage>
</organism>
<dbReference type="Proteomes" id="UP000055048">
    <property type="component" value="Unassembled WGS sequence"/>
</dbReference>
<reference evidence="1 2" key="1">
    <citation type="submission" date="2015-01" db="EMBL/GenBank/DDBJ databases">
        <title>Evolution of Trichinella species and genotypes.</title>
        <authorList>
            <person name="Korhonen P.K."/>
            <person name="Edoardo P."/>
            <person name="Giuseppe L.R."/>
            <person name="Gasser R.B."/>
        </authorList>
    </citation>
    <scope>NUCLEOTIDE SEQUENCE [LARGE SCALE GENOMIC DNA]</scope>
    <source>
        <strain evidence="1">ISS417</strain>
    </source>
</reference>
<name>A0A0V0T8Z3_9BILA</name>
<sequence length="69" mass="8080">LKRTNRNDKYWIWRGCRSTLSKNLETTEVIGTSEHAESCPQQLAELRRVASEDTRPVIEIYNELARFKA</sequence>
<proteinExistence type="predicted"/>
<dbReference type="EMBL" id="JYDJ01000438">
    <property type="protein sequence ID" value="KRX35464.1"/>
    <property type="molecule type" value="Genomic_DNA"/>
</dbReference>
<keyword evidence="2" id="KW-1185">Reference proteome</keyword>
<feature type="non-terminal residue" evidence="1">
    <location>
        <position position="1"/>
    </location>
</feature>
<dbReference type="AlphaFoldDB" id="A0A0V0T8Z3"/>
<gene>
    <name evidence="1" type="ORF">T05_11489</name>
</gene>
<feature type="non-terminal residue" evidence="1">
    <location>
        <position position="69"/>
    </location>
</feature>
<evidence type="ECO:0000313" key="1">
    <source>
        <dbReference type="EMBL" id="KRX35464.1"/>
    </source>
</evidence>